<name>A0AA37WBZ2_9BACT</name>
<reference evidence="1" key="1">
    <citation type="journal article" date="2014" name="Int. J. Syst. Evol. Microbiol.">
        <title>Complete genome sequence of Corynebacterium casei LMG S-19264T (=DSM 44701T), isolated from a smear-ripened cheese.</title>
        <authorList>
            <consortium name="US DOE Joint Genome Institute (JGI-PGF)"/>
            <person name="Walter F."/>
            <person name="Albersmeier A."/>
            <person name="Kalinowski J."/>
            <person name="Ruckert C."/>
        </authorList>
    </citation>
    <scope>NUCLEOTIDE SEQUENCE</scope>
    <source>
        <strain evidence="1">NBRC 108769</strain>
    </source>
</reference>
<comment type="caution">
    <text evidence="1">The sequence shown here is derived from an EMBL/GenBank/DDBJ whole genome shotgun (WGS) entry which is preliminary data.</text>
</comment>
<dbReference type="EMBL" id="BSOH01000002">
    <property type="protein sequence ID" value="GLR15926.1"/>
    <property type="molecule type" value="Genomic_DNA"/>
</dbReference>
<evidence type="ECO:0000313" key="2">
    <source>
        <dbReference type="Proteomes" id="UP001156666"/>
    </source>
</evidence>
<dbReference type="Proteomes" id="UP001156666">
    <property type="component" value="Unassembled WGS sequence"/>
</dbReference>
<proteinExistence type="predicted"/>
<organism evidence="1 2">
    <name type="scientific">Portibacter lacus</name>
    <dbReference type="NCBI Taxonomy" id="1099794"/>
    <lineage>
        <taxon>Bacteria</taxon>
        <taxon>Pseudomonadati</taxon>
        <taxon>Bacteroidota</taxon>
        <taxon>Saprospiria</taxon>
        <taxon>Saprospirales</taxon>
        <taxon>Haliscomenobacteraceae</taxon>
        <taxon>Portibacter</taxon>
    </lineage>
</organism>
<dbReference type="AlphaFoldDB" id="A0AA37WBZ2"/>
<sequence>MSSVKNGMKRISIIITLIFSSIATTLSGQEWKVFQSYEGDFSVMTPGMMEQKRATITTELGDFDVHTLFYNSQDTVSNYLYLINFYDLPEDMLPPDSTTLAMEFLLNTMDQSVSDLGGDLQYSTEVEIGNHPGLMWRSRSDEKVVKSRAYVINNRFYMLQVFSVPSKSLNADVDKFLESFTLKT</sequence>
<evidence type="ECO:0000313" key="1">
    <source>
        <dbReference type="EMBL" id="GLR15926.1"/>
    </source>
</evidence>
<gene>
    <name evidence="1" type="ORF">GCM10007940_05410</name>
</gene>
<dbReference type="RefSeq" id="WP_235295488.1">
    <property type="nucleotide sequence ID" value="NZ_BSOH01000002.1"/>
</dbReference>
<accession>A0AA37WBZ2</accession>
<keyword evidence="2" id="KW-1185">Reference proteome</keyword>
<reference evidence="1" key="2">
    <citation type="submission" date="2023-01" db="EMBL/GenBank/DDBJ databases">
        <title>Draft genome sequence of Portibacter lacus strain NBRC 108769.</title>
        <authorList>
            <person name="Sun Q."/>
            <person name="Mori K."/>
        </authorList>
    </citation>
    <scope>NUCLEOTIDE SEQUENCE</scope>
    <source>
        <strain evidence="1">NBRC 108769</strain>
    </source>
</reference>
<protein>
    <submittedName>
        <fullName evidence="1">Uncharacterized protein</fullName>
    </submittedName>
</protein>